<protein>
    <submittedName>
        <fullName evidence="2">Uncharacterized protein</fullName>
    </submittedName>
</protein>
<feature type="transmembrane region" description="Helical" evidence="1">
    <location>
        <begin position="124"/>
        <end position="150"/>
    </location>
</feature>
<dbReference type="EMBL" id="CALNXK010000123">
    <property type="protein sequence ID" value="CAH3162543.1"/>
    <property type="molecule type" value="Genomic_DNA"/>
</dbReference>
<proteinExistence type="predicted"/>
<keyword evidence="1" id="KW-1133">Transmembrane helix</keyword>
<keyword evidence="3" id="KW-1185">Reference proteome</keyword>
<evidence type="ECO:0000256" key="1">
    <source>
        <dbReference type="SAM" id="Phobius"/>
    </source>
</evidence>
<evidence type="ECO:0000313" key="2">
    <source>
        <dbReference type="EMBL" id="CAH3162543.1"/>
    </source>
</evidence>
<reference evidence="2 3" key="1">
    <citation type="submission" date="2022-05" db="EMBL/GenBank/DDBJ databases">
        <authorList>
            <consortium name="Genoscope - CEA"/>
            <person name="William W."/>
        </authorList>
    </citation>
    <scope>NUCLEOTIDE SEQUENCE [LARGE SCALE GENOMIC DNA]</scope>
</reference>
<keyword evidence="1" id="KW-0812">Transmembrane</keyword>
<dbReference type="Proteomes" id="UP001159405">
    <property type="component" value="Unassembled WGS sequence"/>
</dbReference>
<organism evidence="2 3">
    <name type="scientific">Porites lobata</name>
    <dbReference type="NCBI Taxonomy" id="104759"/>
    <lineage>
        <taxon>Eukaryota</taxon>
        <taxon>Metazoa</taxon>
        <taxon>Cnidaria</taxon>
        <taxon>Anthozoa</taxon>
        <taxon>Hexacorallia</taxon>
        <taxon>Scleractinia</taxon>
        <taxon>Fungiina</taxon>
        <taxon>Poritidae</taxon>
        <taxon>Porites</taxon>
    </lineage>
</organism>
<accession>A0ABN8QEL8</accession>
<sequence>MKVLVPVIADVIIVEMLTISAKQAGEKMEWMKLLSTKRELVSPYKRKKGKEFMEDQKASISSGTWRNLDTFCLIVCREVLLSHSISENPGNLKLLYNFVAQSDSVKAMLLPISVKSTSQIAAKIAYLIVPLYGIQLILIQLISPIVLFLIAAKGTINSDIIIWHIR</sequence>
<keyword evidence="1" id="KW-0472">Membrane</keyword>
<name>A0ABN8QEL8_9CNID</name>
<evidence type="ECO:0000313" key="3">
    <source>
        <dbReference type="Proteomes" id="UP001159405"/>
    </source>
</evidence>
<comment type="caution">
    <text evidence="2">The sequence shown here is derived from an EMBL/GenBank/DDBJ whole genome shotgun (WGS) entry which is preliminary data.</text>
</comment>
<gene>
    <name evidence="2" type="ORF">PLOB_00005380</name>
</gene>